<keyword evidence="3" id="KW-1185">Reference proteome</keyword>
<comment type="caution">
    <text evidence="2">The sequence shown here is derived from an EMBL/GenBank/DDBJ whole genome shotgun (WGS) entry which is preliminary data.</text>
</comment>
<protein>
    <recommendedName>
        <fullName evidence="4">Lipoprotein</fullName>
    </recommendedName>
</protein>
<name>A0ABQ3K9H9_9DEIO</name>
<dbReference type="PROSITE" id="PS51257">
    <property type="entry name" value="PROKAR_LIPOPROTEIN"/>
    <property type="match status" value="1"/>
</dbReference>
<feature type="chain" id="PRO_5046258858" description="Lipoprotein" evidence="1">
    <location>
        <begin position="20"/>
        <end position="215"/>
    </location>
</feature>
<proteinExistence type="predicted"/>
<accession>A0ABQ3K9H9</accession>
<evidence type="ECO:0008006" key="4">
    <source>
        <dbReference type="Google" id="ProtNLM"/>
    </source>
</evidence>
<reference evidence="3" key="1">
    <citation type="journal article" date="2019" name="Int. J. Syst. Evol. Microbiol.">
        <title>The Global Catalogue of Microorganisms (GCM) 10K type strain sequencing project: providing services to taxonomists for standard genome sequencing and annotation.</title>
        <authorList>
            <consortium name="The Broad Institute Genomics Platform"/>
            <consortium name="The Broad Institute Genome Sequencing Center for Infectious Disease"/>
            <person name="Wu L."/>
            <person name="Ma J."/>
        </authorList>
    </citation>
    <scope>NUCLEOTIDE SEQUENCE [LARGE SCALE GENOMIC DNA]</scope>
    <source>
        <strain evidence="3">CGMCC 1.18439</strain>
    </source>
</reference>
<evidence type="ECO:0000313" key="2">
    <source>
        <dbReference type="EMBL" id="GHG08933.1"/>
    </source>
</evidence>
<organism evidence="2 3">
    <name type="scientific">Deinococcus piscis</name>
    <dbReference type="NCBI Taxonomy" id="394230"/>
    <lineage>
        <taxon>Bacteria</taxon>
        <taxon>Thermotogati</taxon>
        <taxon>Deinococcota</taxon>
        <taxon>Deinococci</taxon>
        <taxon>Deinococcales</taxon>
        <taxon>Deinococcaceae</taxon>
        <taxon>Deinococcus</taxon>
    </lineage>
</organism>
<evidence type="ECO:0000256" key="1">
    <source>
        <dbReference type="SAM" id="SignalP"/>
    </source>
</evidence>
<dbReference type="EMBL" id="BNAL01000033">
    <property type="protein sequence ID" value="GHG08933.1"/>
    <property type="molecule type" value="Genomic_DNA"/>
</dbReference>
<gene>
    <name evidence="2" type="ORF">GCM10017783_21980</name>
</gene>
<sequence>MKKMIFALGTLTLALTACGGGNPAPQPAPAPPPKPTVTLYQGVWGYAYDQNYDGIIEEGGVAAFVDEFQGNFGRVAAGAYSNEAETRQGGALLGPIAGTGHLEAFFTADLSENVKPYLIAADADNQLGTYQGYPVFEGGAVTTDTAGNLLSEGLFVMVQVSTDKPASLEAQAALQEEANRLAAQRLSSSVLSAQAQHPRPDFAGLQLNGAELLRR</sequence>
<dbReference type="Proteomes" id="UP000632154">
    <property type="component" value="Unassembled WGS sequence"/>
</dbReference>
<dbReference type="RefSeq" id="WP_189643792.1">
    <property type="nucleotide sequence ID" value="NZ_BNAL01000033.1"/>
</dbReference>
<keyword evidence="1" id="KW-0732">Signal</keyword>
<feature type="signal peptide" evidence="1">
    <location>
        <begin position="1"/>
        <end position="19"/>
    </location>
</feature>
<evidence type="ECO:0000313" key="3">
    <source>
        <dbReference type="Proteomes" id="UP000632154"/>
    </source>
</evidence>